<dbReference type="EMBL" id="BARV01045519">
    <property type="protein sequence ID" value="GAI69657.1"/>
    <property type="molecule type" value="Genomic_DNA"/>
</dbReference>
<reference evidence="1" key="1">
    <citation type="journal article" date="2014" name="Front. Microbiol.">
        <title>High frequency of phylogenetically diverse reductive dehalogenase-homologous genes in deep subseafloor sedimentary metagenomes.</title>
        <authorList>
            <person name="Kawai M."/>
            <person name="Futagami T."/>
            <person name="Toyoda A."/>
            <person name="Takaki Y."/>
            <person name="Nishi S."/>
            <person name="Hori S."/>
            <person name="Arai W."/>
            <person name="Tsubouchi T."/>
            <person name="Morono Y."/>
            <person name="Uchiyama I."/>
            <person name="Ito T."/>
            <person name="Fujiyama A."/>
            <person name="Inagaki F."/>
            <person name="Takami H."/>
        </authorList>
    </citation>
    <scope>NUCLEOTIDE SEQUENCE</scope>
    <source>
        <strain evidence="1">Expedition CK06-06</strain>
    </source>
</reference>
<gene>
    <name evidence="1" type="ORF">S06H3_66624</name>
</gene>
<dbReference type="AlphaFoldDB" id="X1QMA8"/>
<name>X1QMA8_9ZZZZ</name>
<protein>
    <submittedName>
        <fullName evidence="1">Uncharacterized protein</fullName>
    </submittedName>
</protein>
<sequence length="52" mass="6022">MIDMAKAEIYVRLGITFVSRLVEVGQRLDVRFARLSPKQRESIIELISRTTD</sequence>
<accession>X1QMA8</accession>
<comment type="caution">
    <text evidence="1">The sequence shown here is derived from an EMBL/GenBank/DDBJ whole genome shotgun (WGS) entry which is preliminary data.</text>
</comment>
<feature type="non-terminal residue" evidence="1">
    <location>
        <position position="52"/>
    </location>
</feature>
<evidence type="ECO:0000313" key="1">
    <source>
        <dbReference type="EMBL" id="GAI69657.1"/>
    </source>
</evidence>
<organism evidence="1">
    <name type="scientific">marine sediment metagenome</name>
    <dbReference type="NCBI Taxonomy" id="412755"/>
    <lineage>
        <taxon>unclassified sequences</taxon>
        <taxon>metagenomes</taxon>
        <taxon>ecological metagenomes</taxon>
    </lineage>
</organism>
<proteinExistence type="predicted"/>